<dbReference type="InParanoid" id="A0A165DPA4"/>
<gene>
    <name evidence="1" type="ORF">CALCODRAFT_501289</name>
</gene>
<keyword evidence="2" id="KW-1185">Reference proteome</keyword>
<dbReference type="Proteomes" id="UP000076842">
    <property type="component" value="Unassembled WGS sequence"/>
</dbReference>
<reference evidence="1 2" key="1">
    <citation type="journal article" date="2016" name="Mol. Biol. Evol.">
        <title>Comparative Genomics of Early-Diverging Mushroom-Forming Fungi Provides Insights into the Origins of Lignocellulose Decay Capabilities.</title>
        <authorList>
            <person name="Nagy L.G."/>
            <person name="Riley R."/>
            <person name="Tritt A."/>
            <person name="Adam C."/>
            <person name="Daum C."/>
            <person name="Floudas D."/>
            <person name="Sun H."/>
            <person name="Yadav J.S."/>
            <person name="Pangilinan J."/>
            <person name="Larsson K.H."/>
            <person name="Matsuura K."/>
            <person name="Barry K."/>
            <person name="Labutti K."/>
            <person name="Kuo R."/>
            <person name="Ohm R.A."/>
            <person name="Bhattacharya S.S."/>
            <person name="Shirouzu T."/>
            <person name="Yoshinaga Y."/>
            <person name="Martin F.M."/>
            <person name="Grigoriev I.V."/>
            <person name="Hibbett D.S."/>
        </authorList>
    </citation>
    <scope>NUCLEOTIDE SEQUENCE [LARGE SCALE GENOMIC DNA]</scope>
    <source>
        <strain evidence="1 2">HHB12733</strain>
    </source>
</reference>
<dbReference type="EMBL" id="KV424042">
    <property type="protein sequence ID" value="KZT53238.1"/>
    <property type="molecule type" value="Genomic_DNA"/>
</dbReference>
<sequence>MRMASPETIGAAAAYEALRFWETNQALRVPLVDDLEREEDAIMGLAVAEGLSTSLT</sequence>
<accession>A0A165DPA4</accession>
<dbReference type="STRING" id="1353952.A0A165DPA4"/>
<name>A0A165DPA4_9BASI</name>
<evidence type="ECO:0000313" key="2">
    <source>
        <dbReference type="Proteomes" id="UP000076842"/>
    </source>
</evidence>
<dbReference type="OrthoDB" id="2802356at2759"/>
<evidence type="ECO:0000313" key="1">
    <source>
        <dbReference type="EMBL" id="KZT53238.1"/>
    </source>
</evidence>
<dbReference type="AlphaFoldDB" id="A0A165DPA4"/>
<organism evidence="1 2">
    <name type="scientific">Calocera cornea HHB12733</name>
    <dbReference type="NCBI Taxonomy" id="1353952"/>
    <lineage>
        <taxon>Eukaryota</taxon>
        <taxon>Fungi</taxon>
        <taxon>Dikarya</taxon>
        <taxon>Basidiomycota</taxon>
        <taxon>Agaricomycotina</taxon>
        <taxon>Dacrymycetes</taxon>
        <taxon>Dacrymycetales</taxon>
        <taxon>Dacrymycetaceae</taxon>
        <taxon>Calocera</taxon>
    </lineage>
</organism>
<proteinExistence type="predicted"/>
<protein>
    <submittedName>
        <fullName evidence="1">Uncharacterized protein</fullName>
    </submittedName>
</protein>